<evidence type="ECO:0000313" key="2">
    <source>
        <dbReference type="Proteomes" id="UP000289738"/>
    </source>
</evidence>
<keyword evidence="2" id="KW-1185">Reference proteome</keyword>
<dbReference type="EMBL" id="SDMP01000003">
    <property type="protein sequence ID" value="RYR67486.1"/>
    <property type="molecule type" value="Genomic_DNA"/>
</dbReference>
<proteinExistence type="predicted"/>
<dbReference type="AlphaFoldDB" id="A0A445DWD1"/>
<comment type="caution">
    <text evidence="1">The sequence shown here is derived from an EMBL/GenBank/DDBJ whole genome shotgun (WGS) entry which is preliminary data.</text>
</comment>
<accession>A0A445DWD1</accession>
<protein>
    <submittedName>
        <fullName evidence="1">Uncharacterized protein</fullName>
    </submittedName>
</protein>
<sequence length="191" mass="21922">MVLAISAILQYTYKRLQKLFVTKGREAQAQLVAENYFSQWLMAAVEKNKEGIPKMCVTHCDRRLRFLSLRGWSQGLFRVRLMAGICDCGIFQSLHFPYCYALAACAVTNEVLWPGWYGTWLHPNPSCIGRLLKDLCPIGFGMTWMRASARRRGVVYTGKSGILGEVVPTNPRTKLRWLFPFLRTNFSTEHH</sequence>
<name>A0A445DWD1_ARAHY</name>
<dbReference type="Proteomes" id="UP000289738">
    <property type="component" value="Chromosome A03"/>
</dbReference>
<evidence type="ECO:0000313" key="1">
    <source>
        <dbReference type="EMBL" id="RYR67486.1"/>
    </source>
</evidence>
<organism evidence="1 2">
    <name type="scientific">Arachis hypogaea</name>
    <name type="common">Peanut</name>
    <dbReference type="NCBI Taxonomy" id="3818"/>
    <lineage>
        <taxon>Eukaryota</taxon>
        <taxon>Viridiplantae</taxon>
        <taxon>Streptophyta</taxon>
        <taxon>Embryophyta</taxon>
        <taxon>Tracheophyta</taxon>
        <taxon>Spermatophyta</taxon>
        <taxon>Magnoliopsida</taxon>
        <taxon>eudicotyledons</taxon>
        <taxon>Gunneridae</taxon>
        <taxon>Pentapetalae</taxon>
        <taxon>rosids</taxon>
        <taxon>fabids</taxon>
        <taxon>Fabales</taxon>
        <taxon>Fabaceae</taxon>
        <taxon>Papilionoideae</taxon>
        <taxon>50 kb inversion clade</taxon>
        <taxon>dalbergioids sensu lato</taxon>
        <taxon>Dalbergieae</taxon>
        <taxon>Pterocarpus clade</taxon>
        <taxon>Arachis</taxon>
    </lineage>
</organism>
<reference evidence="1 2" key="1">
    <citation type="submission" date="2019-01" db="EMBL/GenBank/DDBJ databases">
        <title>Sequencing of cultivated peanut Arachis hypogaea provides insights into genome evolution and oil improvement.</title>
        <authorList>
            <person name="Chen X."/>
        </authorList>
    </citation>
    <scope>NUCLEOTIDE SEQUENCE [LARGE SCALE GENOMIC DNA]</scope>
    <source>
        <strain evidence="2">cv. Fuhuasheng</strain>
        <tissue evidence="1">Leaves</tissue>
    </source>
</reference>
<gene>
    <name evidence="1" type="ORF">Ahy_A03g013871</name>
</gene>